<protein>
    <submittedName>
        <fullName evidence="2">Uncharacterized protein</fullName>
    </submittedName>
</protein>
<evidence type="ECO:0000313" key="2">
    <source>
        <dbReference type="EMBL" id="MEN9062877.1"/>
    </source>
</evidence>
<name>A0AAW9SQL6_9RHOB</name>
<feature type="region of interest" description="Disordered" evidence="1">
    <location>
        <begin position="52"/>
        <end position="84"/>
    </location>
</feature>
<comment type="caution">
    <text evidence="2">The sequence shown here is derived from an EMBL/GenBank/DDBJ whole genome shotgun (WGS) entry which is preliminary data.</text>
</comment>
<gene>
    <name evidence="2" type="ORF">ABFB10_19705</name>
</gene>
<organism evidence="2 3">
    <name type="scientific">Ponticoccus litoralis</name>
    <dbReference type="NCBI Taxonomy" id="422297"/>
    <lineage>
        <taxon>Bacteria</taxon>
        <taxon>Pseudomonadati</taxon>
        <taxon>Pseudomonadota</taxon>
        <taxon>Alphaproteobacteria</taxon>
        <taxon>Rhodobacterales</taxon>
        <taxon>Roseobacteraceae</taxon>
        <taxon>Ponticoccus</taxon>
    </lineage>
</organism>
<feature type="compositionally biased region" description="Polar residues" evidence="1">
    <location>
        <begin position="71"/>
        <end position="84"/>
    </location>
</feature>
<dbReference type="Proteomes" id="UP001428774">
    <property type="component" value="Unassembled WGS sequence"/>
</dbReference>
<sequence>MVAFITEKPQIARGDLIRLRNPLTGEYLHLSGEGATRTTRWSWCGTRGRAKTLEQRTRARRQPWPWHAEPQHQQDTSRPQEMYP</sequence>
<dbReference type="RefSeq" id="WP_347167806.1">
    <property type="nucleotide sequence ID" value="NZ_JBDNCH010000002.1"/>
</dbReference>
<reference evidence="2 3" key="1">
    <citation type="submission" date="2024-05" db="EMBL/GenBank/DDBJ databases">
        <title>Genome sequence of Ponticoccus litoralis KCCM 90028.</title>
        <authorList>
            <person name="Kim J.M."/>
            <person name="Lee J.K."/>
            <person name="Choi B.J."/>
            <person name="Bayburt H."/>
            <person name="Baek J.H."/>
            <person name="Jeon C.O."/>
        </authorList>
    </citation>
    <scope>NUCLEOTIDE SEQUENCE [LARGE SCALE GENOMIC DNA]</scope>
    <source>
        <strain evidence="2 3">KCCM 90028</strain>
    </source>
</reference>
<evidence type="ECO:0000256" key="1">
    <source>
        <dbReference type="SAM" id="MobiDB-lite"/>
    </source>
</evidence>
<dbReference type="EMBL" id="JBDNCH010000002">
    <property type="protein sequence ID" value="MEN9062877.1"/>
    <property type="molecule type" value="Genomic_DNA"/>
</dbReference>
<dbReference type="AlphaFoldDB" id="A0AAW9SQL6"/>
<keyword evidence="3" id="KW-1185">Reference proteome</keyword>
<accession>A0AAW9SQL6</accession>
<proteinExistence type="predicted"/>
<evidence type="ECO:0000313" key="3">
    <source>
        <dbReference type="Proteomes" id="UP001428774"/>
    </source>
</evidence>